<dbReference type="AlphaFoldDB" id="A0A382QCC4"/>
<dbReference type="EMBL" id="UINC01113122">
    <property type="protein sequence ID" value="SVC82525.1"/>
    <property type="molecule type" value="Genomic_DNA"/>
</dbReference>
<name>A0A382QCC4_9ZZZZ</name>
<sequence length="271" mass="31273">MTRIVADIPIDAPPSWAVWERRLLDSMNQSVQPFLDHFTGEDGEFIWKDEWGGGSPDDYYEPFFNWPLVYLIGGADHMLALAERQWEAVTRQLTRLGTIHKEYGIREDQMHQSESDIFFYHLCLANPTSSKRRERARRFAGFYLNEDPDAINYDAEHKIVLSGLNGSQGAYYAPESEREKQRYAPLGGSMERYSLPFFDLPGIASVQDLGDPENARRMGQALFDRWRRGDTPTNLSITSLVTNAFLLTGEEKYRAWVVEYTDGWVERAKQN</sequence>
<protein>
    <submittedName>
        <fullName evidence="1">Uncharacterized protein</fullName>
    </submittedName>
</protein>
<dbReference type="InterPro" id="IPR058347">
    <property type="entry name" value="DUF8034"/>
</dbReference>
<proteinExistence type="predicted"/>
<evidence type="ECO:0000313" key="1">
    <source>
        <dbReference type="EMBL" id="SVC82525.1"/>
    </source>
</evidence>
<accession>A0A382QCC4</accession>
<reference evidence="1" key="1">
    <citation type="submission" date="2018-05" db="EMBL/GenBank/DDBJ databases">
        <authorList>
            <person name="Lanie J.A."/>
            <person name="Ng W.-L."/>
            <person name="Kazmierczak K.M."/>
            <person name="Andrzejewski T.M."/>
            <person name="Davidsen T.M."/>
            <person name="Wayne K.J."/>
            <person name="Tettelin H."/>
            <person name="Glass J.I."/>
            <person name="Rusch D."/>
            <person name="Podicherti R."/>
            <person name="Tsui H.-C.T."/>
            <person name="Winkler M.E."/>
        </authorList>
    </citation>
    <scope>NUCLEOTIDE SEQUENCE</scope>
</reference>
<organism evidence="1">
    <name type="scientific">marine metagenome</name>
    <dbReference type="NCBI Taxonomy" id="408172"/>
    <lineage>
        <taxon>unclassified sequences</taxon>
        <taxon>metagenomes</taxon>
        <taxon>ecological metagenomes</taxon>
    </lineage>
</organism>
<dbReference type="Pfam" id="PF26099">
    <property type="entry name" value="DUF8034"/>
    <property type="match status" value="1"/>
</dbReference>
<feature type="non-terminal residue" evidence="1">
    <location>
        <position position="271"/>
    </location>
</feature>
<gene>
    <name evidence="1" type="ORF">METZ01_LOCUS335379</name>
</gene>